<dbReference type="GO" id="GO:0016094">
    <property type="term" value="P:polyprenol biosynthetic process"/>
    <property type="evidence" value="ECO:0007669"/>
    <property type="project" value="TreeGrafter"/>
</dbReference>
<feature type="binding site" evidence="2">
    <location>
        <position position="198"/>
    </location>
    <ligand>
        <name>substrate</name>
    </ligand>
</feature>
<protein>
    <recommendedName>
        <fullName evidence="2">Isoprenyl transferase</fullName>
        <ecNumber evidence="2">2.5.1.-</ecNumber>
    </recommendedName>
</protein>
<feature type="binding site" evidence="2">
    <location>
        <position position="47"/>
    </location>
    <ligand>
        <name>substrate</name>
    </ligand>
</feature>
<dbReference type="Pfam" id="PF01255">
    <property type="entry name" value="Prenyltransf"/>
    <property type="match status" value="1"/>
</dbReference>
<feature type="binding site" evidence="2">
    <location>
        <position position="217"/>
    </location>
    <ligand>
        <name>Mg(2+)</name>
        <dbReference type="ChEBI" id="CHEBI:18420"/>
    </ligand>
</feature>
<dbReference type="GO" id="GO:0045547">
    <property type="term" value="F:ditrans,polycis-polyprenyl diphosphate synthase [(2E,6E)-farnesyl diphosphate specific] activity"/>
    <property type="evidence" value="ECO:0007669"/>
    <property type="project" value="TreeGrafter"/>
</dbReference>
<dbReference type="PANTHER" id="PTHR10291:SF0">
    <property type="entry name" value="DEHYDRODOLICHYL DIPHOSPHATE SYNTHASE 2"/>
    <property type="match status" value="1"/>
</dbReference>
<name>A0A3A8I0T5_9BACT</name>
<feature type="binding site" evidence="2">
    <location>
        <position position="30"/>
    </location>
    <ligand>
        <name>Mg(2+)</name>
        <dbReference type="ChEBI" id="CHEBI:18420"/>
    </ligand>
</feature>
<comment type="function">
    <text evidence="2">Catalyzes the condensation of isopentenyl diphosphate (IPP) with allylic pyrophosphates generating different type of terpenoids.</text>
</comment>
<organism evidence="3 4">
    <name type="scientific">Corallococcus exercitus</name>
    <dbReference type="NCBI Taxonomy" id="2316736"/>
    <lineage>
        <taxon>Bacteria</taxon>
        <taxon>Pseudomonadati</taxon>
        <taxon>Myxococcota</taxon>
        <taxon>Myxococcia</taxon>
        <taxon>Myxococcales</taxon>
        <taxon>Cystobacterineae</taxon>
        <taxon>Myxococcaceae</taxon>
        <taxon>Corallococcus</taxon>
    </lineage>
</organism>
<accession>A0A3A8I0T5</accession>
<keyword evidence="2" id="KW-0479">Metal-binding</keyword>
<comment type="subunit">
    <text evidence="2">Homodimer.</text>
</comment>
<sequence>MDRPLTVLPTALEAQVKARPLPRHVGIIMDGNGRWAELRGQPRLEGHREGSVSVREVTRTARRLGVQALTLYAFSSQNWARPPEEVAGLMELLREYLESERAEILDNGIRLNAIGEVDKLPRYVREPLERLRADSAHNTGMVLTLALSYGGREELLRAARDLAQAAARGELDPAHLDADDLESRLWTAGLPPVDLIVRTSGEQRISNFLLWQLAYAELCFTDALWPDFRTEEFLRCLSQFQGRERRFGLTSAQVNRDDTPQRAKA</sequence>
<proteinExistence type="inferred from homology"/>
<dbReference type="Proteomes" id="UP000563426">
    <property type="component" value="Unassembled WGS sequence"/>
</dbReference>
<comment type="cofactor">
    <cofactor evidence="2">
        <name>Mg(2+)</name>
        <dbReference type="ChEBI" id="CHEBI:18420"/>
    </cofactor>
    <text evidence="2">Binds 2 magnesium ions per subunit.</text>
</comment>
<feature type="binding site" evidence="2">
    <location>
        <position position="79"/>
    </location>
    <ligand>
        <name>substrate</name>
    </ligand>
</feature>
<evidence type="ECO:0000313" key="3">
    <source>
        <dbReference type="EMBL" id="NOK34246.1"/>
    </source>
</evidence>
<dbReference type="RefSeq" id="WP_120526451.1">
    <property type="nucleotide sequence ID" value="NZ_CP102577.1"/>
</dbReference>
<dbReference type="HAMAP" id="MF_01139">
    <property type="entry name" value="ISPT"/>
    <property type="match status" value="1"/>
</dbReference>
<dbReference type="InterPro" id="IPR018520">
    <property type="entry name" value="UPP_synth-like_CS"/>
</dbReference>
<feature type="binding site" evidence="2">
    <location>
        <position position="35"/>
    </location>
    <ligand>
        <name>substrate</name>
    </ligand>
</feature>
<dbReference type="PANTHER" id="PTHR10291">
    <property type="entry name" value="DEHYDRODOLICHYL DIPHOSPHATE SYNTHASE FAMILY MEMBER"/>
    <property type="match status" value="1"/>
</dbReference>
<dbReference type="SUPFAM" id="SSF64005">
    <property type="entry name" value="Undecaprenyl diphosphate synthase"/>
    <property type="match status" value="1"/>
</dbReference>
<dbReference type="InterPro" id="IPR036424">
    <property type="entry name" value="UPP_synth-like_sf"/>
</dbReference>
<gene>
    <name evidence="3" type="primary">uppS</name>
    <name evidence="3" type="ORF">HMI49_13675</name>
</gene>
<comment type="similarity">
    <text evidence="2">Belongs to the UPP synthase family.</text>
</comment>
<feature type="binding site" evidence="2">
    <location>
        <begin position="31"/>
        <end position="34"/>
    </location>
    <ligand>
        <name>substrate</name>
    </ligand>
</feature>
<dbReference type="CDD" id="cd00475">
    <property type="entry name" value="Cis_IPPS"/>
    <property type="match status" value="1"/>
</dbReference>
<dbReference type="EMBL" id="JABFJV010000063">
    <property type="protein sequence ID" value="NOK34246.1"/>
    <property type="molecule type" value="Genomic_DNA"/>
</dbReference>
<evidence type="ECO:0000256" key="1">
    <source>
        <dbReference type="ARBA" id="ARBA00022679"/>
    </source>
</evidence>
<keyword evidence="1 2" id="KW-0808">Transferase</keyword>
<dbReference type="GO" id="GO:0000287">
    <property type="term" value="F:magnesium ion binding"/>
    <property type="evidence" value="ECO:0007669"/>
    <property type="project" value="UniProtKB-UniRule"/>
</dbReference>
<feature type="binding site" evidence="2">
    <location>
        <position position="81"/>
    </location>
    <ligand>
        <name>substrate</name>
    </ligand>
</feature>
<reference evidence="3 4" key="1">
    <citation type="submission" date="2020-05" db="EMBL/GenBank/DDBJ databases">
        <authorList>
            <person name="Whitworth D."/>
        </authorList>
    </citation>
    <scope>NUCLEOTIDE SEQUENCE [LARGE SCALE GENOMIC DNA]</scope>
    <source>
        <strain evidence="3 4">AB043B</strain>
    </source>
</reference>
<feature type="binding site" evidence="2">
    <location>
        <begin position="204"/>
        <end position="206"/>
    </location>
    <ligand>
        <name>substrate</name>
    </ligand>
</feature>
<dbReference type="PROSITE" id="PS01066">
    <property type="entry name" value="UPP_SYNTHASE"/>
    <property type="match status" value="1"/>
</dbReference>
<dbReference type="InterPro" id="IPR001441">
    <property type="entry name" value="UPP_synth-like"/>
</dbReference>
<dbReference type="AlphaFoldDB" id="A0A3A8I0T5"/>
<dbReference type="Gene3D" id="3.40.1180.10">
    <property type="entry name" value="Decaprenyl diphosphate synthase-like"/>
    <property type="match status" value="1"/>
</dbReference>
<comment type="caution">
    <text evidence="2">Lacks conserved residue(s) required for the propagation of feature annotation.</text>
</comment>
<dbReference type="NCBIfam" id="TIGR00055">
    <property type="entry name" value="uppS"/>
    <property type="match status" value="1"/>
</dbReference>
<feature type="binding site" evidence="2">
    <location>
        <position position="43"/>
    </location>
    <ligand>
        <name>substrate</name>
    </ligand>
</feature>
<feature type="active site" evidence="2">
    <location>
        <position position="30"/>
    </location>
</feature>
<dbReference type="EC" id="2.5.1.-" evidence="2"/>
<feature type="active site" description="Proton acceptor" evidence="2">
    <location>
        <position position="78"/>
    </location>
</feature>
<dbReference type="OrthoDB" id="4191603at2"/>
<dbReference type="FunFam" id="3.40.1180.10:FF:000001">
    <property type="entry name" value="(2E,6E)-farnesyl-diphosphate-specific ditrans,polycis-undecaprenyl-diphosphate synthase"/>
    <property type="match status" value="1"/>
</dbReference>
<comment type="caution">
    <text evidence="3">The sequence shown here is derived from an EMBL/GenBank/DDBJ whole genome shotgun (WGS) entry which is preliminary data.</text>
</comment>
<evidence type="ECO:0000313" key="4">
    <source>
        <dbReference type="Proteomes" id="UP000563426"/>
    </source>
</evidence>
<keyword evidence="2" id="KW-0460">Magnesium</keyword>
<keyword evidence="4" id="KW-1185">Reference proteome</keyword>
<evidence type="ECO:0000256" key="2">
    <source>
        <dbReference type="HAMAP-Rule" id="MF_01139"/>
    </source>
</evidence>